<dbReference type="EMBL" id="JPGN01000080">
    <property type="protein sequence ID" value="KFI18436.1"/>
    <property type="molecule type" value="Genomic_DNA"/>
</dbReference>
<evidence type="ECO:0000313" key="13">
    <source>
        <dbReference type="EMBL" id="KFI18436.1"/>
    </source>
</evidence>
<keyword evidence="4 11" id="KW-0662">Pyridine nucleotide biosynthesis</keyword>
<dbReference type="NCBIfam" id="TIGR00482">
    <property type="entry name" value="nicotinate (nicotinamide) nucleotide adenylyltransferase"/>
    <property type="match status" value="1"/>
</dbReference>
<dbReference type="NCBIfam" id="NF000839">
    <property type="entry name" value="PRK00071.1-1"/>
    <property type="match status" value="1"/>
</dbReference>
<dbReference type="CDD" id="cd02165">
    <property type="entry name" value="NMNAT"/>
    <property type="match status" value="1"/>
</dbReference>
<proteinExistence type="inferred from homology"/>
<evidence type="ECO:0000256" key="1">
    <source>
        <dbReference type="ARBA" id="ARBA00002324"/>
    </source>
</evidence>
<evidence type="ECO:0000256" key="11">
    <source>
        <dbReference type="HAMAP-Rule" id="MF_00244"/>
    </source>
</evidence>
<dbReference type="NCBIfam" id="NF000840">
    <property type="entry name" value="PRK00071.1-3"/>
    <property type="match status" value="1"/>
</dbReference>
<keyword evidence="8 11" id="KW-0067">ATP-binding</keyword>
<dbReference type="GO" id="GO:0005524">
    <property type="term" value="F:ATP binding"/>
    <property type="evidence" value="ECO:0007669"/>
    <property type="project" value="UniProtKB-KW"/>
</dbReference>
<comment type="pathway">
    <text evidence="2 11">Cofactor biosynthesis; NAD(+) biosynthesis; deamido-NAD(+) from nicotinate D-ribonucleotide: step 1/1.</text>
</comment>
<dbReference type="PANTHER" id="PTHR39321">
    <property type="entry name" value="NICOTINATE-NUCLEOTIDE ADENYLYLTRANSFERASE-RELATED"/>
    <property type="match status" value="1"/>
</dbReference>
<dbReference type="HOGENOM" id="CLU_069765_0_0_6"/>
<dbReference type="GO" id="GO:0004515">
    <property type="term" value="F:nicotinate-nucleotide adenylyltransferase activity"/>
    <property type="evidence" value="ECO:0007669"/>
    <property type="project" value="UniProtKB-UniRule"/>
</dbReference>
<evidence type="ECO:0000259" key="12">
    <source>
        <dbReference type="Pfam" id="PF01467"/>
    </source>
</evidence>
<comment type="caution">
    <text evidence="13">The sequence shown here is derived from an EMBL/GenBank/DDBJ whole genome shotgun (WGS) entry which is preliminary data.</text>
</comment>
<evidence type="ECO:0000256" key="4">
    <source>
        <dbReference type="ARBA" id="ARBA00022642"/>
    </source>
</evidence>
<comment type="function">
    <text evidence="1 11">Catalyzes the reversible adenylation of nicotinate mononucleotide (NaMN) to nicotinic acid adenine dinucleotide (NaAD).</text>
</comment>
<dbReference type="AlphaFoldDB" id="A0A0E2YZQ4"/>
<keyword evidence="7 11" id="KW-0547">Nucleotide-binding</keyword>
<dbReference type="Proteomes" id="UP000028839">
    <property type="component" value="Unassembled WGS sequence"/>
</dbReference>
<name>A0A0E2YZQ4_9GAMM</name>
<dbReference type="GO" id="GO:0009435">
    <property type="term" value="P:NAD+ biosynthetic process"/>
    <property type="evidence" value="ECO:0007669"/>
    <property type="project" value="UniProtKB-UniRule"/>
</dbReference>
<evidence type="ECO:0000256" key="10">
    <source>
        <dbReference type="ARBA" id="ARBA00048721"/>
    </source>
</evidence>
<dbReference type="PANTHER" id="PTHR39321:SF3">
    <property type="entry name" value="PHOSPHOPANTETHEINE ADENYLYLTRANSFERASE"/>
    <property type="match status" value="1"/>
</dbReference>
<evidence type="ECO:0000256" key="9">
    <source>
        <dbReference type="ARBA" id="ARBA00023027"/>
    </source>
</evidence>
<organism evidence="13 14">
    <name type="scientific">Nitrosococcus oceani C-27</name>
    <dbReference type="NCBI Taxonomy" id="314279"/>
    <lineage>
        <taxon>Bacteria</taxon>
        <taxon>Pseudomonadati</taxon>
        <taxon>Pseudomonadota</taxon>
        <taxon>Gammaproteobacteria</taxon>
        <taxon>Chromatiales</taxon>
        <taxon>Chromatiaceae</taxon>
        <taxon>Nitrosococcus</taxon>
    </lineage>
</organism>
<gene>
    <name evidence="11" type="primary">nadD</name>
    <name evidence="13" type="ORF">IB75_14135</name>
</gene>
<keyword evidence="9 11" id="KW-0520">NAD</keyword>
<dbReference type="InterPro" id="IPR005248">
    <property type="entry name" value="NadD/NMNAT"/>
</dbReference>
<keyword evidence="5 11" id="KW-0808">Transferase</keyword>
<evidence type="ECO:0000313" key="14">
    <source>
        <dbReference type="Proteomes" id="UP000028839"/>
    </source>
</evidence>
<reference evidence="13 14" key="1">
    <citation type="submission" date="2014-07" db="EMBL/GenBank/DDBJ databases">
        <title>Comparative analysis of Nitrosococcus oceani genome inventories of strains from Pacific and Atlantic gyres.</title>
        <authorList>
            <person name="Lim C.K."/>
            <person name="Wang L."/>
            <person name="Sayavedra-Soto L.A."/>
            <person name="Klotz M.G."/>
        </authorList>
    </citation>
    <scope>NUCLEOTIDE SEQUENCE [LARGE SCALE GENOMIC DNA]</scope>
    <source>
        <strain evidence="13 14">C-27</strain>
    </source>
</reference>
<evidence type="ECO:0000256" key="3">
    <source>
        <dbReference type="ARBA" id="ARBA00009014"/>
    </source>
</evidence>
<evidence type="ECO:0000256" key="8">
    <source>
        <dbReference type="ARBA" id="ARBA00022840"/>
    </source>
</evidence>
<dbReference type="Gene3D" id="3.40.50.620">
    <property type="entry name" value="HUPs"/>
    <property type="match status" value="1"/>
</dbReference>
<comment type="catalytic activity">
    <reaction evidence="10 11">
        <text>nicotinate beta-D-ribonucleotide + ATP + H(+) = deamido-NAD(+) + diphosphate</text>
        <dbReference type="Rhea" id="RHEA:22860"/>
        <dbReference type="ChEBI" id="CHEBI:15378"/>
        <dbReference type="ChEBI" id="CHEBI:30616"/>
        <dbReference type="ChEBI" id="CHEBI:33019"/>
        <dbReference type="ChEBI" id="CHEBI:57502"/>
        <dbReference type="ChEBI" id="CHEBI:58437"/>
        <dbReference type="EC" id="2.7.7.18"/>
    </reaction>
</comment>
<protein>
    <recommendedName>
        <fullName evidence="11">Probable nicotinate-nucleotide adenylyltransferase</fullName>
        <ecNumber evidence="11">2.7.7.18</ecNumber>
    </recommendedName>
    <alternativeName>
        <fullName evidence="11">Deamido-NAD(+) diphosphorylase</fullName>
    </alternativeName>
    <alternativeName>
        <fullName evidence="11">Deamido-NAD(+) pyrophosphorylase</fullName>
    </alternativeName>
    <alternativeName>
        <fullName evidence="11">Nicotinate mononucleotide adenylyltransferase</fullName>
        <shortName evidence="11">NaMN adenylyltransferase</shortName>
    </alternativeName>
</protein>
<dbReference type="OrthoDB" id="5295945at2"/>
<accession>A0A0E2YZQ4</accession>
<dbReference type="EC" id="2.7.7.18" evidence="11"/>
<dbReference type="UniPathway" id="UPA00253">
    <property type="reaction ID" value="UER00332"/>
</dbReference>
<dbReference type="InterPro" id="IPR014729">
    <property type="entry name" value="Rossmann-like_a/b/a_fold"/>
</dbReference>
<dbReference type="InterPro" id="IPR004821">
    <property type="entry name" value="Cyt_trans-like"/>
</dbReference>
<dbReference type="Pfam" id="PF01467">
    <property type="entry name" value="CTP_transf_like"/>
    <property type="match status" value="1"/>
</dbReference>
<dbReference type="NCBIfam" id="TIGR00125">
    <property type="entry name" value="cyt_tran_rel"/>
    <property type="match status" value="1"/>
</dbReference>
<dbReference type="HAMAP" id="MF_00244">
    <property type="entry name" value="NaMN_adenylyltr"/>
    <property type="match status" value="1"/>
</dbReference>
<feature type="domain" description="Cytidyltransferase-like" evidence="12">
    <location>
        <begin position="21"/>
        <end position="198"/>
    </location>
</feature>
<evidence type="ECO:0000256" key="7">
    <source>
        <dbReference type="ARBA" id="ARBA00022741"/>
    </source>
</evidence>
<evidence type="ECO:0000256" key="6">
    <source>
        <dbReference type="ARBA" id="ARBA00022695"/>
    </source>
</evidence>
<comment type="similarity">
    <text evidence="3 11">Belongs to the NadD family.</text>
</comment>
<evidence type="ECO:0000256" key="5">
    <source>
        <dbReference type="ARBA" id="ARBA00022679"/>
    </source>
</evidence>
<dbReference type="SUPFAM" id="SSF52374">
    <property type="entry name" value="Nucleotidylyl transferase"/>
    <property type="match status" value="1"/>
</dbReference>
<evidence type="ECO:0000256" key="2">
    <source>
        <dbReference type="ARBA" id="ARBA00005019"/>
    </source>
</evidence>
<keyword evidence="6 11" id="KW-0548">Nucleotidyltransferase</keyword>
<sequence>MTLHSRALAAQSNCSAAPIGIFGGTFDPVHFGHLRPALDLLEQLSLAEVRFIPCRHPPHRQLPVANPEQRLAMLRLAIAGESRFRVDERELARTGPSYMVDTLASLRAEQGNVPLCLIMGTDAFQGLPKWHRWTELIELAHLLVMRRPGGLLPRGDELGDFFEARRIHDPAQLMQQPMGFILPLEVTPLEISATRIRTLVEAGGSARYLLPSVVWNYIQKECLYLPSLSTPEK</sequence>